<reference evidence="2" key="1">
    <citation type="journal article" date="2019" name="Int. J. Syst. Evol. Microbiol.">
        <title>The Global Catalogue of Microorganisms (GCM) 10K type strain sequencing project: providing services to taxonomists for standard genome sequencing and annotation.</title>
        <authorList>
            <consortium name="The Broad Institute Genomics Platform"/>
            <consortium name="The Broad Institute Genome Sequencing Center for Infectious Disease"/>
            <person name="Wu L."/>
            <person name="Ma J."/>
        </authorList>
    </citation>
    <scope>NUCLEOTIDE SEQUENCE [LARGE SCALE GENOMIC DNA]</scope>
    <source>
        <strain evidence="2">JCM 9377</strain>
    </source>
</reference>
<keyword evidence="2" id="KW-1185">Reference proteome</keyword>
<protein>
    <submittedName>
        <fullName evidence="1">Dihydrodipicolinate synthase family protein</fullName>
    </submittedName>
</protein>
<dbReference type="InterPro" id="IPR009334">
    <property type="entry name" value="DUF993"/>
</dbReference>
<name>A0ABP6QMS9_9ACTN</name>
<gene>
    <name evidence="1" type="ORF">GCM10010468_79210</name>
</gene>
<comment type="caution">
    <text evidence="1">The sequence shown here is derived from an EMBL/GenBank/DDBJ whole genome shotgun (WGS) entry which is preliminary data.</text>
</comment>
<dbReference type="RefSeq" id="WP_344839490.1">
    <property type="nucleotide sequence ID" value="NZ_BAAAUV010000047.1"/>
</dbReference>
<accession>A0ABP6QMS9</accession>
<dbReference type="Pfam" id="PF06187">
    <property type="entry name" value="DUF993"/>
    <property type="match status" value="1"/>
</dbReference>
<sequence length="380" mass="40318">MNAARTLTLPGFGEHTVGDAPAWDAAGTPVSRIAYAAAHVVAAPLADNGPGRPAAVDWEATLRFRRHLWGLGLRVADAMDTAQRNMGLDWAACRELIRRSAAEARAFGDPVHLVSCGAGTDHRPEAATLDAIAEAYLEQIAAVRDAGAGVIVMASRQLAAAARGADDYLTVYDRILVQADRPVILHWLGGVFDPNLEGYWGSADVATATETFRGLIEAHADRIDGVKVSLLDADHEIGLRASLPAGVRLYTGDDFNYPELIASGSDALLGIFDAIAPAAAAALAALDKGDTDRYHEILGPTVALSRTIFETPTYHYKTGIVFLAWLAGHQDHFTMVGGAQANRSIVHLSKVFRLAGEAGLLPDPDLAVARMRALLKVHGA</sequence>
<organism evidence="1 2">
    <name type="scientific">Actinocorallia longicatena</name>
    <dbReference type="NCBI Taxonomy" id="111803"/>
    <lineage>
        <taxon>Bacteria</taxon>
        <taxon>Bacillati</taxon>
        <taxon>Actinomycetota</taxon>
        <taxon>Actinomycetes</taxon>
        <taxon>Streptosporangiales</taxon>
        <taxon>Thermomonosporaceae</taxon>
        <taxon>Actinocorallia</taxon>
    </lineage>
</organism>
<dbReference type="InterPro" id="IPR013785">
    <property type="entry name" value="Aldolase_TIM"/>
</dbReference>
<dbReference type="EMBL" id="BAAAUV010000047">
    <property type="protein sequence ID" value="GAA3241812.1"/>
    <property type="molecule type" value="Genomic_DNA"/>
</dbReference>
<dbReference type="SUPFAM" id="SSF51569">
    <property type="entry name" value="Aldolase"/>
    <property type="match status" value="1"/>
</dbReference>
<dbReference type="Proteomes" id="UP001501237">
    <property type="component" value="Unassembled WGS sequence"/>
</dbReference>
<proteinExistence type="predicted"/>
<evidence type="ECO:0000313" key="2">
    <source>
        <dbReference type="Proteomes" id="UP001501237"/>
    </source>
</evidence>
<evidence type="ECO:0000313" key="1">
    <source>
        <dbReference type="EMBL" id="GAA3241812.1"/>
    </source>
</evidence>
<dbReference type="Gene3D" id="3.20.20.70">
    <property type="entry name" value="Aldolase class I"/>
    <property type="match status" value="1"/>
</dbReference>